<keyword evidence="3" id="KW-1185">Reference proteome</keyword>
<organism evidence="2 3">
    <name type="scientific">Paenibacillus sepulcri</name>
    <dbReference type="NCBI Taxonomy" id="359917"/>
    <lineage>
        <taxon>Bacteria</taxon>
        <taxon>Bacillati</taxon>
        <taxon>Bacillota</taxon>
        <taxon>Bacilli</taxon>
        <taxon>Bacillales</taxon>
        <taxon>Paenibacillaceae</taxon>
        <taxon>Paenibacillus</taxon>
    </lineage>
</organism>
<gene>
    <name evidence="2" type="ORF">K0U00_25135</name>
</gene>
<dbReference type="RefSeq" id="WP_210046909.1">
    <property type="nucleotide sequence ID" value="NZ_JBHLVU010000022.1"/>
</dbReference>
<dbReference type="Pfam" id="PF13649">
    <property type="entry name" value="Methyltransf_25"/>
    <property type="match status" value="1"/>
</dbReference>
<dbReference type="EMBL" id="JAHZIK010000818">
    <property type="protein sequence ID" value="MBW7457330.1"/>
    <property type="molecule type" value="Genomic_DNA"/>
</dbReference>
<protein>
    <submittedName>
        <fullName evidence="2">Methyltransferase domain-containing protein</fullName>
    </submittedName>
</protein>
<dbReference type="InterPro" id="IPR029063">
    <property type="entry name" value="SAM-dependent_MTases_sf"/>
</dbReference>
<proteinExistence type="predicted"/>
<keyword evidence="2" id="KW-0489">Methyltransferase</keyword>
<dbReference type="GO" id="GO:0008168">
    <property type="term" value="F:methyltransferase activity"/>
    <property type="evidence" value="ECO:0007669"/>
    <property type="project" value="UniProtKB-KW"/>
</dbReference>
<dbReference type="Gene3D" id="2.20.25.110">
    <property type="entry name" value="S-adenosyl-L-methionine-dependent methyltransferases"/>
    <property type="match status" value="1"/>
</dbReference>
<reference evidence="2 3" key="1">
    <citation type="submission" date="2021-07" db="EMBL/GenBank/DDBJ databases">
        <title>Paenibacillus radiodurans sp. nov., isolated from the southeastern edge of Tengger Desert.</title>
        <authorList>
            <person name="Zhang G."/>
        </authorList>
    </citation>
    <scope>NUCLEOTIDE SEQUENCE [LARGE SCALE GENOMIC DNA]</scope>
    <source>
        <strain evidence="2 3">CCM 7311</strain>
    </source>
</reference>
<dbReference type="SUPFAM" id="SSF53335">
    <property type="entry name" value="S-adenosyl-L-methionine-dependent methyltransferases"/>
    <property type="match status" value="1"/>
</dbReference>
<evidence type="ECO:0000313" key="2">
    <source>
        <dbReference type="EMBL" id="MBW7457330.1"/>
    </source>
</evidence>
<evidence type="ECO:0000259" key="1">
    <source>
        <dbReference type="Pfam" id="PF13649"/>
    </source>
</evidence>
<dbReference type="InterPro" id="IPR050508">
    <property type="entry name" value="Methyltransf_Superfamily"/>
</dbReference>
<dbReference type="Proteomes" id="UP001519887">
    <property type="component" value="Unassembled WGS sequence"/>
</dbReference>
<comment type="caution">
    <text evidence="2">The sequence shown here is derived from an EMBL/GenBank/DDBJ whole genome shotgun (WGS) entry which is preliminary data.</text>
</comment>
<evidence type="ECO:0000313" key="3">
    <source>
        <dbReference type="Proteomes" id="UP001519887"/>
    </source>
</evidence>
<feature type="domain" description="Methyltransferase" evidence="1">
    <location>
        <begin position="44"/>
        <end position="139"/>
    </location>
</feature>
<accession>A0ABS7C8R8</accession>
<dbReference type="Gene3D" id="3.40.50.150">
    <property type="entry name" value="Vaccinia Virus protein VP39"/>
    <property type="match status" value="1"/>
</dbReference>
<dbReference type="CDD" id="cd02440">
    <property type="entry name" value="AdoMet_MTases"/>
    <property type="match status" value="1"/>
</dbReference>
<sequence length="250" mass="28540">MTAWYEKSFGSDYMIVYRHRNWEQAVREVERMSSWLSLPGAAKILDIGCGTGRHSLALASLGYCVTGVDLSEVLLEQAREHDKEGQIEALIHGDMRRLPIPDGSFRATVNLFTSFGYFEDEADNHRVLKEIRRVLTENGQFLIDFLNPDYVRNHLVPHSRRVDGPTGLLIDEVRKIKNNCVRKQITIQPESDSKAARIYEERVCLLSLEWFEHALAEAGLAIGRVYGDYEGNTYDQMESPRMIMTGRVSS</sequence>
<dbReference type="GO" id="GO:0032259">
    <property type="term" value="P:methylation"/>
    <property type="evidence" value="ECO:0007669"/>
    <property type="project" value="UniProtKB-KW"/>
</dbReference>
<dbReference type="PANTHER" id="PTHR42912">
    <property type="entry name" value="METHYLTRANSFERASE"/>
    <property type="match status" value="1"/>
</dbReference>
<dbReference type="InterPro" id="IPR041698">
    <property type="entry name" value="Methyltransf_25"/>
</dbReference>
<name>A0ABS7C8R8_9BACL</name>
<keyword evidence="2" id="KW-0808">Transferase</keyword>